<reference evidence="1" key="2">
    <citation type="journal article" date="2020" name="Appl. Environ. Microbiol.">
        <title>Multiple intercontinental introductions associated with the emergence of a plant pathogen in Europe.</title>
        <authorList>
            <person name="Landa B.B."/>
            <person name="Castillo A.I."/>
            <person name="Giampetruzzi A."/>
            <person name="Kahn A."/>
            <person name="Roman-Ecija M."/>
            <person name="Velasco-Amo M.P."/>
            <person name="Navas-Cortes J.A."/>
            <person name="Marco-Noales E."/>
            <person name="Barbe S."/>
            <person name="Moralejo E."/>
            <person name="Coletta-Filho H.D."/>
            <person name="Saldarelli P."/>
            <person name="Saponari M."/>
            <person name="Almeida R.P.P."/>
        </authorList>
    </citation>
    <scope>NUCLEOTIDE SEQUENCE</scope>
    <source>
        <strain evidence="1">XYL1981</strain>
    </source>
</reference>
<evidence type="ECO:0000313" key="2">
    <source>
        <dbReference type="Proteomes" id="UP000474061"/>
    </source>
</evidence>
<organism evidence="1 2">
    <name type="scientific">Xylella fastidiosa subsp. multiplex</name>
    <dbReference type="NCBI Taxonomy" id="644357"/>
    <lineage>
        <taxon>Bacteria</taxon>
        <taxon>Pseudomonadati</taxon>
        <taxon>Pseudomonadota</taxon>
        <taxon>Gammaproteobacteria</taxon>
        <taxon>Lysobacterales</taxon>
        <taxon>Lysobacteraceae</taxon>
        <taxon>Xylella</taxon>
    </lineage>
</organism>
<dbReference type="Proteomes" id="UP000474061">
    <property type="component" value="Unassembled WGS sequence"/>
</dbReference>
<reference evidence="1" key="1">
    <citation type="submission" date="2019-05" db="EMBL/GenBank/DDBJ databases">
        <authorList>
            <person name="Castillo A."/>
            <person name="Giampetruzzi A."/>
            <person name="Landa B."/>
            <person name="Saponari M."/>
            <person name="Almeida R.P.P."/>
            <person name="Moralejo E."/>
            <person name="Marco-Noales E."/>
            <person name="Velasco-Amo M.P."/>
            <person name="Roman-Ecija M."/>
            <person name="Navarro I."/>
            <person name="Monterde A."/>
            <person name="Barbe S."/>
        </authorList>
    </citation>
    <scope>NUCLEOTIDE SEQUENCE</scope>
    <source>
        <strain evidence="1">XYL1981</strain>
    </source>
</reference>
<accession>A0A9Q4QT95</accession>
<name>A0A9Q4QT95_XYLFS</name>
<gene>
    <name evidence="1" type="ORF">FG476_12390</name>
</gene>
<dbReference type="AlphaFoldDB" id="A0A9Q4QT95"/>
<dbReference type="EMBL" id="VDCJ01000353">
    <property type="protein sequence ID" value="MRU24820.1"/>
    <property type="molecule type" value="Genomic_DNA"/>
</dbReference>
<proteinExistence type="predicted"/>
<protein>
    <submittedName>
        <fullName evidence="1">Uncharacterized protein</fullName>
    </submittedName>
</protein>
<evidence type="ECO:0000313" key="1">
    <source>
        <dbReference type="EMBL" id="MRU24820.1"/>
    </source>
</evidence>
<comment type="caution">
    <text evidence="1">The sequence shown here is derived from an EMBL/GenBank/DDBJ whole genome shotgun (WGS) entry which is preliminary data.</text>
</comment>
<sequence>MEAFQSVVAKDIFCCARTLGRSIVCSDEDAVSLIGVHWGAYLFNGIQRIYRVSMHDDKLVNSDSMFASLCARYGDGFS</sequence>